<name>A0A0B7A2U3_9EUPU</name>
<dbReference type="AlphaFoldDB" id="A0A0B7A2U3"/>
<dbReference type="GO" id="GO:0005634">
    <property type="term" value="C:nucleus"/>
    <property type="evidence" value="ECO:0007669"/>
    <property type="project" value="TreeGrafter"/>
</dbReference>
<dbReference type="GO" id="GO:0005737">
    <property type="term" value="C:cytoplasm"/>
    <property type="evidence" value="ECO:0007669"/>
    <property type="project" value="TreeGrafter"/>
</dbReference>
<dbReference type="InterPro" id="IPR039768">
    <property type="entry name" value="Nmd3"/>
</dbReference>
<dbReference type="GO" id="GO:0000055">
    <property type="term" value="P:ribosomal large subunit export from nucleus"/>
    <property type="evidence" value="ECO:0007669"/>
    <property type="project" value="TreeGrafter"/>
</dbReference>
<evidence type="ECO:0000259" key="1">
    <source>
        <dbReference type="Pfam" id="PF21192"/>
    </source>
</evidence>
<dbReference type="GO" id="GO:0043023">
    <property type="term" value="F:ribosomal large subunit binding"/>
    <property type="evidence" value="ECO:0007669"/>
    <property type="project" value="InterPro"/>
</dbReference>
<dbReference type="Pfam" id="PF21192">
    <property type="entry name" value="OB_NMD3"/>
    <property type="match status" value="1"/>
</dbReference>
<dbReference type="PANTHER" id="PTHR12746">
    <property type="entry name" value="NONSENSE-MEDIATED MRNA DECAY PROTEIN 3"/>
    <property type="match status" value="1"/>
</dbReference>
<evidence type="ECO:0000313" key="2">
    <source>
        <dbReference type="EMBL" id="CEK74922.1"/>
    </source>
</evidence>
<dbReference type="EMBL" id="HACG01028057">
    <property type="protein sequence ID" value="CEK74922.1"/>
    <property type="molecule type" value="Transcribed_RNA"/>
</dbReference>
<accession>A0A0B7A2U3</accession>
<dbReference type="InterPro" id="IPR048898">
    <property type="entry name" value="OB_NMD3"/>
</dbReference>
<proteinExistence type="predicted"/>
<dbReference type="PANTHER" id="PTHR12746:SF2">
    <property type="entry name" value="60S RIBOSOMAL EXPORT PROTEIN NMD3"/>
    <property type="match status" value="1"/>
</dbReference>
<gene>
    <name evidence="2" type="primary">ORF93153</name>
</gene>
<feature type="domain" description="60S ribosomal export protein NMD3 OB-fold" evidence="1">
    <location>
        <begin position="18"/>
        <end position="90"/>
    </location>
</feature>
<sequence length="189" mass="21792">MVMEVDVVPERDRPHRPRVSSKHVLADVYVAKLSDLGVNERQFHTRTHLGHILKVGDIALGFDFTNANLNHEHFERLKLEKVPDVMLVKKVFDRTKRLRNRKWKLQRFEGADLLDSESVTKDFNDFLDDLEDDQAIREHVNIYRDSTKISVEIEDTDDEGAPQISLQEMLDDLHITEDATGGEGAAMME</sequence>
<reference evidence="2" key="1">
    <citation type="submission" date="2014-12" db="EMBL/GenBank/DDBJ databases">
        <title>Insight into the proteome of Arion vulgaris.</title>
        <authorList>
            <person name="Aradska J."/>
            <person name="Bulat T."/>
            <person name="Smidak R."/>
            <person name="Sarate P."/>
            <person name="Gangsoo J."/>
            <person name="Sialana F."/>
            <person name="Bilban M."/>
            <person name="Lubec G."/>
        </authorList>
    </citation>
    <scope>NUCLEOTIDE SEQUENCE</scope>
    <source>
        <tissue evidence="2">Skin</tissue>
    </source>
</reference>
<organism evidence="2">
    <name type="scientific">Arion vulgaris</name>
    <dbReference type="NCBI Taxonomy" id="1028688"/>
    <lineage>
        <taxon>Eukaryota</taxon>
        <taxon>Metazoa</taxon>
        <taxon>Spiralia</taxon>
        <taxon>Lophotrochozoa</taxon>
        <taxon>Mollusca</taxon>
        <taxon>Gastropoda</taxon>
        <taxon>Heterobranchia</taxon>
        <taxon>Euthyneura</taxon>
        <taxon>Panpulmonata</taxon>
        <taxon>Eupulmonata</taxon>
        <taxon>Stylommatophora</taxon>
        <taxon>Helicina</taxon>
        <taxon>Arionoidea</taxon>
        <taxon>Arionidae</taxon>
        <taxon>Arion</taxon>
    </lineage>
</organism>
<protein>
    <recommendedName>
        <fullName evidence="1">60S ribosomal export protein NMD3 OB-fold domain-containing protein</fullName>
    </recommendedName>
</protein>